<dbReference type="Gene3D" id="1.10.220.150">
    <property type="entry name" value="Arf GTPase activating protein"/>
    <property type="match status" value="1"/>
</dbReference>
<protein>
    <submittedName>
        <fullName evidence="1">Uncharacterized protein</fullName>
    </submittedName>
</protein>
<dbReference type="InterPro" id="IPR038508">
    <property type="entry name" value="ArfGAP_dom_sf"/>
</dbReference>
<name>D7T3Y5_VITVI</name>
<sequence length="41" mass="5012">MKYEASIPDYIRKPRPDSSIEEHSDFIKRKYEMQLFFNSDV</sequence>
<proteinExistence type="predicted"/>
<gene>
    <name evidence="1" type="ordered locus">VIT_09s0018g01020</name>
</gene>
<keyword evidence="2" id="KW-1185">Reference proteome</keyword>
<accession>D7T3Y5</accession>
<dbReference type="AlphaFoldDB" id="D7T3Y5"/>
<dbReference type="PaxDb" id="29760-VIT_09s0018g01020.t01"/>
<evidence type="ECO:0000313" key="1">
    <source>
        <dbReference type="EMBL" id="CBI25217.3"/>
    </source>
</evidence>
<dbReference type="HOGENOM" id="CLU_3280624_0_0_1"/>
<evidence type="ECO:0000313" key="2">
    <source>
        <dbReference type="Proteomes" id="UP000009183"/>
    </source>
</evidence>
<dbReference type="InParanoid" id="D7T3Y5"/>
<dbReference type="EMBL" id="FN595513">
    <property type="protein sequence ID" value="CBI25217.3"/>
    <property type="molecule type" value="Genomic_DNA"/>
</dbReference>
<reference evidence="2" key="1">
    <citation type="journal article" date="2007" name="Nature">
        <title>The grapevine genome sequence suggests ancestral hexaploidization in major angiosperm phyla.</title>
        <authorList>
            <consortium name="The French-Italian Public Consortium for Grapevine Genome Characterization."/>
            <person name="Jaillon O."/>
            <person name="Aury J.-M."/>
            <person name="Noel B."/>
            <person name="Policriti A."/>
            <person name="Clepet C."/>
            <person name="Casagrande A."/>
            <person name="Choisne N."/>
            <person name="Aubourg S."/>
            <person name="Vitulo N."/>
            <person name="Jubin C."/>
            <person name="Vezzi A."/>
            <person name="Legeai F."/>
            <person name="Hugueney P."/>
            <person name="Dasilva C."/>
            <person name="Horner D."/>
            <person name="Mica E."/>
            <person name="Jublot D."/>
            <person name="Poulain J."/>
            <person name="Bruyere C."/>
            <person name="Billault A."/>
            <person name="Segurens B."/>
            <person name="Gouyvenoux M."/>
            <person name="Ugarte E."/>
            <person name="Cattonaro F."/>
            <person name="Anthouard V."/>
            <person name="Vico V."/>
            <person name="Del Fabbro C."/>
            <person name="Alaux M."/>
            <person name="Di Gaspero G."/>
            <person name="Dumas V."/>
            <person name="Felice N."/>
            <person name="Paillard S."/>
            <person name="Juman I."/>
            <person name="Moroldo M."/>
            <person name="Scalabrin S."/>
            <person name="Canaguier A."/>
            <person name="Le Clainche I."/>
            <person name="Malacrida G."/>
            <person name="Durand E."/>
            <person name="Pesole G."/>
            <person name="Laucou V."/>
            <person name="Chatelet P."/>
            <person name="Merdinoglu D."/>
            <person name="Delledonne M."/>
            <person name="Pezzotti M."/>
            <person name="Lecharny A."/>
            <person name="Scarpelli C."/>
            <person name="Artiguenave F."/>
            <person name="Pe M.E."/>
            <person name="Valle G."/>
            <person name="Morgante M."/>
            <person name="Caboche M."/>
            <person name="Adam-Blondon A.-F."/>
            <person name="Weissenbach J."/>
            <person name="Quetier F."/>
            <person name="Wincker P."/>
        </authorList>
    </citation>
    <scope>NUCLEOTIDE SEQUENCE [LARGE SCALE GENOMIC DNA]</scope>
    <source>
        <strain evidence="2">cv. Pinot noir / PN40024</strain>
    </source>
</reference>
<organism evidence="1 2">
    <name type="scientific">Vitis vinifera</name>
    <name type="common">Grape</name>
    <dbReference type="NCBI Taxonomy" id="29760"/>
    <lineage>
        <taxon>Eukaryota</taxon>
        <taxon>Viridiplantae</taxon>
        <taxon>Streptophyta</taxon>
        <taxon>Embryophyta</taxon>
        <taxon>Tracheophyta</taxon>
        <taxon>Spermatophyta</taxon>
        <taxon>Magnoliopsida</taxon>
        <taxon>eudicotyledons</taxon>
        <taxon>Gunneridae</taxon>
        <taxon>Pentapetalae</taxon>
        <taxon>rosids</taxon>
        <taxon>Vitales</taxon>
        <taxon>Vitaceae</taxon>
        <taxon>Viteae</taxon>
        <taxon>Vitis</taxon>
    </lineage>
</organism>
<dbReference type="Proteomes" id="UP000009183">
    <property type="component" value="Chromosome 9"/>
</dbReference>